<dbReference type="Pfam" id="PF01529">
    <property type="entry name" value="DHHC"/>
    <property type="match status" value="1"/>
</dbReference>
<evidence type="ECO:0000313" key="10">
    <source>
        <dbReference type="Proteomes" id="UP000011083"/>
    </source>
</evidence>
<gene>
    <name evidence="9" type="ORF">ACA1_059450</name>
</gene>
<feature type="transmembrane region" description="Helical" evidence="7">
    <location>
        <begin position="33"/>
        <end position="56"/>
    </location>
</feature>
<feature type="transmembrane region" description="Helical" evidence="7">
    <location>
        <begin position="62"/>
        <end position="86"/>
    </location>
</feature>
<dbReference type="KEGG" id="acan:ACA1_059450"/>
<dbReference type="EMBL" id="KB007974">
    <property type="protein sequence ID" value="ELR17238.1"/>
    <property type="molecule type" value="Genomic_DNA"/>
</dbReference>
<evidence type="ECO:0000259" key="8">
    <source>
        <dbReference type="Pfam" id="PF01529"/>
    </source>
</evidence>
<dbReference type="VEuPathDB" id="AmoebaDB:ACA1_059450"/>
<sequence>MGRRWDRCLDATLCFATYCKCVTETLIRYVGPFFVVIALTLILGGIYVFFAAIFPYQVPNPYTLYGAIHLAWCAFLFQGLMFNYLLTIITPAGAPPPPTDLSAERLAQLESERAPRRGEGFSRWCKKCAQSQSRTAWVSNCVGHFNHRYFVLFLLYLFMVCAYGALMSYSPFMDSHRFSVPWVGLSARGTIVFIFVLSVAVGLAVGLMLAWHLYLVLTGQTTIEFYFNRYRMQMAKERGETYYNEFDLGYRRNWDFFFGKGKFWFSWLLPTFTPPPGDGITYPTRTDGKTNSRAMRNYALV</sequence>
<dbReference type="GO" id="GO:0019706">
    <property type="term" value="F:protein-cysteine S-palmitoyltransferase activity"/>
    <property type="evidence" value="ECO:0007669"/>
    <property type="project" value="UniProtKB-EC"/>
</dbReference>
<organism evidence="9 10">
    <name type="scientific">Acanthamoeba castellanii (strain ATCC 30010 / Neff)</name>
    <dbReference type="NCBI Taxonomy" id="1257118"/>
    <lineage>
        <taxon>Eukaryota</taxon>
        <taxon>Amoebozoa</taxon>
        <taxon>Discosea</taxon>
        <taxon>Longamoebia</taxon>
        <taxon>Centramoebida</taxon>
        <taxon>Acanthamoebidae</taxon>
        <taxon>Acanthamoeba</taxon>
    </lineage>
</organism>
<name>L8GXD6_ACACF</name>
<dbReference type="OrthoDB" id="331948at2759"/>
<accession>L8GXD6</accession>
<evidence type="ECO:0000313" key="9">
    <source>
        <dbReference type="EMBL" id="ELR17238.1"/>
    </source>
</evidence>
<dbReference type="PANTHER" id="PTHR12246">
    <property type="entry name" value="PALMITOYLTRANSFERASE ZDHHC16"/>
    <property type="match status" value="1"/>
</dbReference>
<evidence type="ECO:0000256" key="4">
    <source>
        <dbReference type="ARBA" id="ARBA00022989"/>
    </source>
</evidence>
<keyword evidence="3 7" id="KW-0812">Transmembrane</keyword>
<dbReference type="GeneID" id="14917834"/>
<comment type="similarity">
    <text evidence="7">Belongs to the DHHC palmitoyltransferase family.</text>
</comment>
<feature type="transmembrane region" description="Helical" evidence="7">
    <location>
        <begin position="149"/>
        <end position="170"/>
    </location>
</feature>
<evidence type="ECO:0000256" key="2">
    <source>
        <dbReference type="ARBA" id="ARBA00022679"/>
    </source>
</evidence>
<dbReference type="AlphaFoldDB" id="L8GXD6"/>
<evidence type="ECO:0000256" key="6">
    <source>
        <dbReference type="ARBA" id="ARBA00023315"/>
    </source>
</evidence>
<keyword evidence="4 7" id="KW-1133">Transmembrane helix</keyword>
<dbReference type="RefSeq" id="XP_004339251.1">
    <property type="nucleotide sequence ID" value="XM_004339203.1"/>
</dbReference>
<comment type="subcellular location">
    <subcellularLocation>
        <location evidence="1">Membrane</location>
        <topology evidence="1">Multi-pass membrane protein</topology>
    </subcellularLocation>
</comment>
<evidence type="ECO:0000256" key="5">
    <source>
        <dbReference type="ARBA" id="ARBA00023136"/>
    </source>
</evidence>
<keyword evidence="6 7" id="KW-0012">Acyltransferase</keyword>
<comment type="catalytic activity">
    <reaction evidence="7">
        <text>L-cysteinyl-[protein] + hexadecanoyl-CoA = S-hexadecanoyl-L-cysteinyl-[protein] + CoA</text>
        <dbReference type="Rhea" id="RHEA:36683"/>
        <dbReference type="Rhea" id="RHEA-COMP:10131"/>
        <dbReference type="Rhea" id="RHEA-COMP:11032"/>
        <dbReference type="ChEBI" id="CHEBI:29950"/>
        <dbReference type="ChEBI" id="CHEBI:57287"/>
        <dbReference type="ChEBI" id="CHEBI:57379"/>
        <dbReference type="ChEBI" id="CHEBI:74151"/>
        <dbReference type="EC" id="2.3.1.225"/>
    </reaction>
</comment>
<dbReference type="GO" id="GO:0016020">
    <property type="term" value="C:membrane"/>
    <property type="evidence" value="ECO:0007669"/>
    <property type="project" value="UniProtKB-SubCell"/>
</dbReference>
<dbReference type="InterPro" id="IPR001594">
    <property type="entry name" value="Palmitoyltrfase_DHHC"/>
</dbReference>
<dbReference type="PROSITE" id="PS50216">
    <property type="entry name" value="DHHC"/>
    <property type="match status" value="1"/>
</dbReference>
<comment type="domain">
    <text evidence="7">The DHHC domain is required for palmitoyltransferase activity.</text>
</comment>
<evidence type="ECO:0000256" key="1">
    <source>
        <dbReference type="ARBA" id="ARBA00004141"/>
    </source>
</evidence>
<feature type="domain" description="Palmitoyltransferase DHHC" evidence="8">
    <location>
        <begin position="121"/>
        <end position="226"/>
    </location>
</feature>
<feature type="transmembrane region" description="Helical" evidence="7">
    <location>
        <begin position="190"/>
        <end position="217"/>
    </location>
</feature>
<evidence type="ECO:0000256" key="7">
    <source>
        <dbReference type="RuleBase" id="RU079119"/>
    </source>
</evidence>
<keyword evidence="5 7" id="KW-0472">Membrane</keyword>
<protein>
    <recommendedName>
        <fullName evidence="7">Palmitoyltransferase</fullName>
        <ecNumber evidence="7">2.3.1.225</ecNumber>
    </recommendedName>
</protein>
<dbReference type="Proteomes" id="UP000011083">
    <property type="component" value="Unassembled WGS sequence"/>
</dbReference>
<dbReference type="InterPro" id="IPR039859">
    <property type="entry name" value="PFA4/ZDH16/20/ERF2-like"/>
</dbReference>
<keyword evidence="2 7" id="KW-0808">Transferase</keyword>
<dbReference type="EC" id="2.3.1.225" evidence="7"/>
<dbReference type="STRING" id="1257118.L8GXD6"/>
<proteinExistence type="inferred from homology"/>
<evidence type="ECO:0000256" key="3">
    <source>
        <dbReference type="ARBA" id="ARBA00022692"/>
    </source>
</evidence>
<dbReference type="OMA" id="APFEDEW"/>
<keyword evidence="10" id="KW-1185">Reference proteome</keyword>
<reference evidence="9 10" key="1">
    <citation type="journal article" date="2013" name="Genome Biol.">
        <title>Genome of Acanthamoeba castellanii highlights extensive lateral gene transfer and early evolution of tyrosine kinase signaling.</title>
        <authorList>
            <person name="Clarke M."/>
            <person name="Lohan A.J."/>
            <person name="Liu B."/>
            <person name="Lagkouvardos I."/>
            <person name="Roy S."/>
            <person name="Zafar N."/>
            <person name="Bertelli C."/>
            <person name="Schilde C."/>
            <person name="Kianianmomeni A."/>
            <person name="Burglin T.R."/>
            <person name="Frech C."/>
            <person name="Turcotte B."/>
            <person name="Kopec K.O."/>
            <person name="Synnott J.M."/>
            <person name="Choo C."/>
            <person name="Paponov I."/>
            <person name="Finkler A."/>
            <person name="Soon Heng Tan C."/>
            <person name="Hutchins A.P."/>
            <person name="Weinmeier T."/>
            <person name="Rattei T."/>
            <person name="Chu J.S."/>
            <person name="Gimenez G."/>
            <person name="Irimia M."/>
            <person name="Rigden D.J."/>
            <person name="Fitzpatrick D.A."/>
            <person name="Lorenzo-Morales J."/>
            <person name="Bateman A."/>
            <person name="Chiu C.H."/>
            <person name="Tang P."/>
            <person name="Hegemann P."/>
            <person name="Fromm H."/>
            <person name="Raoult D."/>
            <person name="Greub G."/>
            <person name="Miranda-Saavedra D."/>
            <person name="Chen N."/>
            <person name="Nash P."/>
            <person name="Ginger M.L."/>
            <person name="Horn M."/>
            <person name="Schaap P."/>
            <person name="Caler L."/>
            <person name="Loftus B."/>
        </authorList>
    </citation>
    <scope>NUCLEOTIDE SEQUENCE [LARGE SCALE GENOMIC DNA]</scope>
    <source>
        <strain evidence="9 10">Neff</strain>
    </source>
</reference>